<feature type="chain" id="PRO_5040126360" description="Ricin B lectin" evidence="1">
    <location>
        <begin position="19"/>
        <end position="178"/>
    </location>
</feature>
<keyword evidence="3" id="KW-1185">Reference proteome</keyword>
<gene>
    <name evidence="2" type="ORF">HYALB_00005530</name>
</gene>
<feature type="signal peptide" evidence="1">
    <location>
        <begin position="1"/>
        <end position="18"/>
    </location>
</feature>
<proteinExistence type="predicted"/>
<dbReference type="EMBL" id="CAJVRM010000743">
    <property type="protein sequence ID" value="CAG8983891.1"/>
    <property type="molecule type" value="Genomic_DNA"/>
</dbReference>
<dbReference type="Proteomes" id="UP000701801">
    <property type="component" value="Unassembled WGS sequence"/>
</dbReference>
<accession>A0A9N9M470</accession>
<evidence type="ECO:0008006" key="4">
    <source>
        <dbReference type="Google" id="ProtNLM"/>
    </source>
</evidence>
<organism evidence="2 3">
    <name type="scientific">Hymenoscyphus albidus</name>
    <dbReference type="NCBI Taxonomy" id="595503"/>
    <lineage>
        <taxon>Eukaryota</taxon>
        <taxon>Fungi</taxon>
        <taxon>Dikarya</taxon>
        <taxon>Ascomycota</taxon>
        <taxon>Pezizomycotina</taxon>
        <taxon>Leotiomycetes</taxon>
        <taxon>Helotiales</taxon>
        <taxon>Helotiaceae</taxon>
        <taxon>Hymenoscyphus</taxon>
    </lineage>
</organism>
<comment type="caution">
    <text evidence="2">The sequence shown here is derived from an EMBL/GenBank/DDBJ whole genome shotgun (WGS) entry which is preliminary data.</text>
</comment>
<reference evidence="2" key="1">
    <citation type="submission" date="2021-07" db="EMBL/GenBank/DDBJ databases">
        <authorList>
            <person name="Durling M."/>
        </authorList>
    </citation>
    <scope>NUCLEOTIDE SEQUENCE</scope>
</reference>
<protein>
    <recommendedName>
        <fullName evidence="4">Ricin B lectin</fullName>
    </recommendedName>
</protein>
<keyword evidence="1" id="KW-0732">Signal</keyword>
<dbReference type="OrthoDB" id="4426724at2759"/>
<evidence type="ECO:0000313" key="2">
    <source>
        <dbReference type="EMBL" id="CAG8983891.1"/>
    </source>
</evidence>
<evidence type="ECO:0000256" key="1">
    <source>
        <dbReference type="SAM" id="SignalP"/>
    </source>
</evidence>
<sequence length="178" mass="18833">MKISSTMLVAALAGLSSARITYTISKAASPTTDQTDAYKKITVAMDAAIKRHESLGSTATKKITVEYSPGTPTADGSSDGRIRFGSGREFMTERTALHEIAHTLGVGTTAKFNDNCKTGNWPAANPVLKGFDGANAKFSCGGGHFWPYGLNFESEMSATAADHHVMIINAMIKDGITP</sequence>
<evidence type="ECO:0000313" key="3">
    <source>
        <dbReference type="Proteomes" id="UP000701801"/>
    </source>
</evidence>
<name>A0A9N9M470_9HELO</name>
<dbReference type="AlphaFoldDB" id="A0A9N9M470"/>